<feature type="domain" description="EGF-like" evidence="6">
    <location>
        <begin position="117"/>
        <end position="155"/>
    </location>
</feature>
<organism evidence="7 8">
    <name type="scientific">Dimorphilus gyrociliatus</name>
    <dbReference type="NCBI Taxonomy" id="2664684"/>
    <lineage>
        <taxon>Eukaryota</taxon>
        <taxon>Metazoa</taxon>
        <taxon>Spiralia</taxon>
        <taxon>Lophotrochozoa</taxon>
        <taxon>Annelida</taxon>
        <taxon>Polychaeta</taxon>
        <taxon>Polychaeta incertae sedis</taxon>
        <taxon>Dinophilidae</taxon>
        <taxon>Dimorphilus</taxon>
    </lineage>
</organism>
<evidence type="ECO:0000313" key="7">
    <source>
        <dbReference type="EMBL" id="CAD5126514.1"/>
    </source>
</evidence>
<dbReference type="GO" id="GO:0005509">
    <property type="term" value="F:calcium ion binding"/>
    <property type="evidence" value="ECO:0007669"/>
    <property type="project" value="InterPro"/>
</dbReference>
<dbReference type="InterPro" id="IPR001881">
    <property type="entry name" value="EGF-like_Ca-bd_dom"/>
</dbReference>
<dbReference type="PROSITE" id="PS00022">
    <property type="entry name" value="EGF_1"/>
    <property type="match status" value="8"/>
</dbReference>
<evidence type="ECO:0000313" key="8">
    <source>
        <dbReference type="Proteomes" id="UP000549394"/>
    </source>
</evidence>
<feature type="disulfide bond" evidence="4">
    <location>
        <begin position="231"/>
        <end position="240"/>
    </location>
</feature>
<keyword evidence="5" id="KW-0732">Signal</keyword>
<feature type="domain" description="EGF-like" evidence="6">
    <location>
        <begin position="203"/>
        <end position="241"/>
    </location>
</feature>
<feature type="disulfide bond" evidence="4">
    <location>
        <begin position="379"/>
        <end position="388"/>
    </location>
</feature>
<sequence length="391" mass="43440">MEKTFLLFLMVALFVKCHFLPVGPGNNGMPVNDFCLMNQCKNGGICKSTEFSFYCECSNGFTGSFCEFMMDDKCKIENYCENEGTCHSSQMLLPNSIVAYQVNCMCKEDYFGDRCQNKHPCLENICQNNGKCTKSWILGEYTCQCTKGFEGKHCDLPTPNLCDSNPCANNGKCYQVKNKSTSMSEVFCECIGKFKGLTCSEEITNGCLNNPCSNNGTCVSYGELGMYYCICPKTHLGKHCQIENPCNVKSCNGKGQCNIQEFITNGIRTFVGKCECLAQFGGNECELENPCYKTDVCKNGGICEVERHMNHVNGGIGFVTFGLTSCRCPKLYGGKFCEILSPCITNNPCQNEGYCNVERSHIWENSGSVDDFTKPTCDCKLGYSGEYCEMN</sequence>
<evidence type="ECO:0000256" key="2">
    <source>
        <dbReference type="ARBA" id="ARBA00022737"/>
    </source>
</evidence>
<protein>
    <submittedName>
        <fullName evidence="7">DgyrCDS14624</fullName>
    </submittedName>
</protein>
<keyword evidence="3 4" id="KW-1015">Disulfide bond</keyword>
<feature type="domain" description="EGF-like" evidence="6">
    <location>
        <begin position="339"/>
        <end position="389"/>
    </location>
</feature>
<feature type="signal peptide" evidence="5">
    <location>
        <begin position="1"/>
        <end position="17"/>
    </location>
</feature>
<dbReference type="PROSITE" id="PS01186">
    <property type="entry name" value="EGF_2"/>
    <property type="match status" value="3"/>
</dbReference>
<dbReference type="InterPro" id="IPR051022">
    <property type="entry name" value="Notch_Cell-Fate_Det"/>
</dbReference>
<feature type="disulfide bond" evidence="4">
    <location>
        <begin position="57"/>
        <end position="66"/>
    </location>
</feature>
<dbReference type="SMART" id="SM00181">
    <property type="entry name" value="EGF"/>
    <property type="match status" value="8"/>
</dbReference>
<dbReference type="CDD" id="cd00054">
    <property type="entry name" value="EGF_CA"/>
    <property type="match status" value="1"/>
</dbReference>
<feature type="disulfide bond" evidence="4">
    <location>
        <begin position="145"/>
        <end position="154"/>
    </location>
</feature>
<feature type="chain" id="PRO_5029661978" evidence="5">
    <location>
        <begin position="18"/>
        <end position="391"/>
    </location>
</feature>
<feature type="domain" description="EGF-like" evidence="6">
    <location>
        <begin position="70"/>
        <end position="116"/>
    </location>
</feature>
<dbReference type="Pfam" id="PF00008">
    <property type="entry name" value="EGF"/>
    <property type="match status" value="3"/>
</dbReference>
<feature type="domain" description="EGF-like" evidence="6">
    <location>
        <begin position="31"/>
        <end position="67"/>
    </location>
</feature>
<dbReference type="PANTHER" id="PTHR24049">
    <property type="entry name" value="CRUMBS FAMILY MEMBER"/>
    <property type="match status" value="1"/>
</dbReference>
<evidence type="ECO:0000259" key="6">
    <source>
        <dbReference type="PROSITE" id="PS50026"/>
    </source>
</evidence>
<evidence type="ECO:0000256" key="4">
    <source>
        <dbReference type="PROSITE-ProRule" id="PRU00076"/>
    </source>
</evidence>
<keyword evidence="2" id="KW-0677">Repeat</keyword>
<name>A0A7I8WEI2_9ANNE</name>
<dbReference type="OrthoDB" id="430340at2759"/>
<gene>
    <name evidence="7" type="ORF">DGYR_LOCUS13753</name>
</gene>
<proteinExistence type="predicted"/>
<dbReference type="PROSITE" id="PS50026">
    <property type="entry name" value="EGF_3"/>
    <property type="match status" value="6"/>
</dbReference>
<feature type="disulfide bond" evidence="4">
    <location>
        <begin position="212"/>
        <end position="229"/>
    </location>
</feature>
<dbReference type="EMBL" id="CAJFCJ010000055">
    <property type="protein sequence ID" value="CAD5126514.1"/>
    <property type="molecule type" value="Genomic_DNA"/>
</dbReference>
<dbReference type="AlphaFoldDB" id="A0A7I8WEI2"/>
<comment type="caution">
    <text evidence="4">Lacks conserved residue(s) required for the propagation of feature annotation.</text>
</comment>
<keyword evidence="1 4" id="KW-0245">EGF-like domain</keyword>
<evidence type="ECO:0000256" key="3">
    <source>
        <dbReference type="ARBA" id="ARBA00023157"/>
    </source>
</evidence>
<feature type="disulfide bond" evidence="4">
    <location>
        <begin position="190"/>
        <end position="199"/>
    </location>
</feature>
<comment type="caution">
    <text evidence="7">The sequence shown here is derived from an EMBL/GenBank/DDBJ whole genome shotgun (WGS) entry which is preliminary data.</text>
</comment>
<dbReference type="SMART" id="SM00179">
    <property type="entry name" value="EGF_CA"/>
    <property type="match status" value="3"/>
</dbReference>
<feature type="domain" description="EGF-like" evidence="6">
    <location>
        <begin position="158"/>
        <end position="200"/>
    </location>
</feature>
<evidence type="ECO:0000256" key="1">
    <source>
        <dbReference type="ARBA" id="ARBA00022536"/>
    </source>
</evidence>
<keyword evidence="8" id="KW-1185">Reference proteome</keyword>
<dbReference type="InterPro" id="IPR000742">
    <property type="entry name" value="EGF"/>
</dbReference>
<reference evidence="7 8" key="1">
    <citation type="submission" date="2020-08" db="EMBL/GenBank/DDBJ databases">
        <authorList>
            <person name="Hejnol A."/>
        </authorList>
    </citation>
    <scope>NUCLEOTIDE SEQUENCE [LARGE SCALE GENOMIC DNA]</scope>
</reference>
<accession>A0A7I8WEI2</accession>
<dbReference type="Gene3D" id="2.10.25.10">
    <property type="entry name" value="Laminin"/>
    <property type="match status" value="7"/>
</dbReference>
<dbReference type="SUPFAM" id="SSF57196">
    <property type="entry name" value="EGF/Laminin"/>
    <property type="match status" value="6"/>
</dbReference>
<evidence type="ECO:0000256" key="5">
    <source>
        <dbReference type="SAM" id="SignalP"/>
    </source>
</evidence>
<dbReference type="Proteomes" id="UP000549394">
    <property type="component" value="Unassembled WGS sequence"/>
</dbReference>
<feature type="disulfide bond" evidence="4">
    <location>
        <begin position="106"/>
        <end position="115"/>
    </location>
</feature>
<feature type="disulfide bond" evidence="4">
    <location>
        <begin position="126"/>
        <end position="143"/>
    </location>
</feature>